<reference evidence="3 4" key="1">
    <citation type="submission" date="2016-10" db="EMBL/GenBank/DDBJ databases">
        <authorList>
            <person name="de Groot N.N."/>
        </authorList>
    </citation>
    <scope>NUCLEOTIDE SEQUENCE [LARGE SCALE GENOMIC DNA]</scope>
    <source>
        <strain evidence="3 4">CGMCC 1.10331</strain>
    </source>
</reference>
<dbReference type="Gene3D" id="3.30.2380.10">
    <property type="entry name" value="CGI121/TPRKB"/>
    <property type="match status" value="1"/>
</dbReference>
<dbReference type="OrthoDB" id="69587at2157"/>
<name>A0A1H5X1Q6_9EURY</name>
<dbReference type="KEGG" id="hlm:DV707_00455"/>
<evidence type="ECO:0000313" key="5">
    <source>
        <dbReference type="Proteomes" id="UP000296733"/>
    </source>
</evidence>
<dbReference type="NCBIfam" id="NF011465">
    <property type="entry name" value="PRK14886.1-1"/>
    <property type="match status" value="1"/>
</dbReference>
<dbReference type="InterPro" id="IPR013926">
    <property type="entry name" value="CGI121/TPRKB"/>
</dbReference>
<dbReference type="PIRSF" id="PIRSF022062">
    <property type="entry name" value="UCP022062"/>
    <property type="match status" value="1"/>
</dbReference>
<accession>A0A1H5X1Q6</accession>
<dbReference type="SUPFAM" id="SSF143870">
    <property type="entry name" value="PF0523-like"/>
    <property type="match status" value="1"/>
</dbReference>
<dbReference type="InterPro" id="IPR016799">
    <property type="entry name" value="UCP022062"/>
</dbReference>
<dbReference type="GeneID" id="39856512"/>
<evidence type="ECO:0000313" key="3">
    <source>
        <dbReference type="EMBL" id="SEG05829.1"/>
    </source>
</evidence>
<gene>
    <name evidence="2" type="ORF">DV707_00455</name>
    <name evidence="3" type="ORF">SAMN04488133_1472</name>
</gene>
<dbReference type="EMBL" id="FNVN01000001">
    <property type="protein sequence ID" value="SEG05829.1"/>
    <property type="molecule type" value="Genomic_DNA"/>
</dbReference>
<sequence length="174" mass="18870">MKLVEGTVDVDDVDAFVAAIDEIASSTDTTIQAFDARYVVSERHLERAVELADRAFERGENVARDRAVEILLYAAGRRQITNALELGVSPGANRVVVLVDAGEADPGDGPARNERAAAEAIRDRVLDDVGATLGDYDPERVREYFDVSDAELDVVDGDLESLVLERAALLVVEK</sequence>
<dbReference type="Pfam" id="PF08617">
    <property type="entry name" value="CGI-121"/>
    <property type="match status" value="1"/>
</dbReference>
<dbReference type="EMBL" id="CP031311">
    <property type="protein sequence ID" value="QCC48795.1"/>
    <property type="molecule type" value="Genomic_DNA"/>
</dbReference>
<reference evidence="2 5" key="2">
    <citation type="journal article" date="2019" name="Nat. Commun.">
        <title>A new type of DNA phosphorothioation-based antiviral system in archaea.</title>
        <authorList>
            <person name="Xiong L."/>
            <person name="Liu S."/>
            <person name="Chen S."/>
            <person name="Xiao Y."/>
            <person name="Zhu B."/>
            <person name="Gao Y."/>
            <person name="Zhang Y."/>
            <person name="Chen B."/>
            <person name="Luo J."/>
            <person name="Deng Z."/>
            <person name="Chen X."/>
            <person name="Wang L."/>
            <person name="Chen S."/>
        </authorList>
    </citation>
    <scope>NUCLEOTIDE SEQUENCE [LARGE SCALE GENOMIC DNA]</scope>
    <source>
        <strain evidence="2 5">CGMCC 1.10331</strain>
    </source>
</reference>
<comment type="similarity">
    <text evidence="1">Belongs to the CGI121/TPRKB family.</text>
</comment>
<protein>
    <submittedName>
        <fullName evidence="2">KEOPS complex component</fullName>
    </submittedName>
    <submittedName>
        <fullName evidence="3">KEOPS complex subunit Cgi121</fullName>
    </submittedName>
</protein>
<evidence type="ECO:0000313" key="4">
    <source>
        <dbReference type="Proteomes" id="UP000236740"/>
    </source>
</evidence>
<keyword evidence="4" id="KW-1185">Reference proteome</keyword>
<evidence type="ECO:0000313" key="2">
    <source>
        <dbReference type="EMBL" id="QCC48795.1"/>
    </source>
</evidence>
<organism evidence="3 4">
    <name type="scientific">Halobellus limi</name>
    <dbReference type="NCBI Taxonomy" id="699433"/>
    <lineage>
        <taxon>Archaea</taxon>
        <taxon>Methanobacteriati</taxon>
        <taxon>Methanobacteriota</taxon>
        <taxon>Stenosarchaea group</taxon>
        <taxon>Halobacteria</taxon>
        <taxon>Halobacteriales</taxon>
        <taxon>Haloferacaceae</taxon>
        <taxon>Halobellus</taxon>
    </lineage>
</organism>
<proteinExistence type="inferred from homology"/>
<evidence type="ECO:0000256" key="1">
    <source>
        <dbReference type="ARBA" id="ARBA00005546"/>
    </source>
</evidence>
<dbReference type="RefSeq" id="WP_103991289.1">
    <property type="nucleotide sequence ID" value="NZ_CP031311.1"/>
</dbReference>
<dbReference type="Proteomes" id="UP000236740">
    <property type="component" value="Unassembled WGS sequence"/>
</dbReference>
<dbReference type="AlphaFoldDB" id="A0A1H5X1Q6"/>
<dbReference type="Proteomes" id="UP000296733">
    <property type="component" value="Chromosome"/>
</dbReference>
<dbReference type="InterPro" id="IPR036504">
    <property type="entry name" value="CGI121/TPRKB_sf"/>
</dbReference>